<organism evidence="6 7">
    <name type="scientific">Paramylibacter ulvae</name>
    <dbReference type="NCBI Taxonomy" id="1651968"/>
    <lineage>
        <taxon>Bacteria</taxon>
        <taxon>Pseudomonadati</taxon>
        <taxon>Pseudomonadota</taxon>
        <taxon>Alphaproteobacteria</taxon>
        <taxon>Rhodobacterales</taxon>
        <taxon>Paracoccaceae</taxon>
        <taxon>Paramylibacter</taxon>
    </lineage>
</organism>
<proteinExistence type="inferred from homology"/>
<dbReference type="InterPro" id="IPR036291">
    <property type="entry name" value="NAD(P)-bd_dom_sf"/>
</dbReference>
<evidence type="ECO:0000256" key="2">
    <source>
        <dbReference type="ARBA" id="ARBA00023002"/>
    </source>
</evidence>
<dbReference type="EMBL" id="BMZF01000003">
    <property type="protein sequence ID" value="GHA50278.1"/>
    <property type="molecule type" value="Genomic_DNA"/>
</dbReference>
<comment type="similarity">
    <text evidence="1 3">Belongs to the D-isomer specific 2-hydroxyacid dehydrogenase family.</text>
</comment>
<keyword evidence="2 3" id="KW-0560">Oxidoreductase</keyword>
<dbReference type="InterPro" id="IPR006140">
    <property type="entry name" value="D-isomer_DH_NAD-bd"/>
</dbReference>
<protein>
    <submittedName>
        <fullName evidence="6">D-glycerate dehydrogenase</fullName>
    </submittedName>
</protein>
<dbReference type="SUPFAM" id="SSF51735">
    <property type="entry name" value="NAD(P)-binding Rossmann-fold domains"/>
    <property type="match status" value="1"/>
</dbReference>
<dbReference type="InterPro" id="IPR029752">
    <property type="entry name" value="D-isomer_DH_CS1"/>
</dbReference>
<dbReference type="PANTHER" id="PTHR10996">
    <property type="entry name" value="2-HYDROXYACID DEHYDROGENASE-RELATED"/>
    <property type="match status" value="1"/>
</dbReference>
<dbReference type="Pfam" id="PF00389">
    <property type="entry name" value="2-Hacid_dh"/>
    <property type="match status" value="1"/>
</dbReference>
<dbReference type="InterPro" id="IPR006139">
    <property type="entry name" value="D-isomer_2_OHA_DH_cat_dom"/>
</dbReference>
<evidence type="ECO:0000259" key="5">
    <source>
        <dbReference type="Pfam" id="PF02826"/>
    </source>
</evidence>
<dbReference type="InterPro" id="IPR050223">
    <property type="entry name" value="D-isomer_2-hydroxyacid_DH"/>
</dbReference>
<feature type="domain" description="D-isomer specific 2-hydroxyacid dehydrogenase NAD-binding" evidence="5">
    <location>
        <begin position="113"/>
        <end position="292"/>
    </location>
</feature>
<dbReference type="CDD" id="cd05301">
    <property type="entry name" value="GDH"/>
    <property type="match status" value="1"/>
</dbReference>
<dbReference type="Gene3D" id="3.40.50.720">
    <property type="entry name" value="NAD(P)-binding Rossmann-like Domain"/>
    <property type="match status" value="2"/>
</dbReference>
<name>A0ABQ3D0J3_9RHOB</name>
<evidence type="ECO:0000313" key="7">
    <source>
        <dbReference type="Proteomes" id="UP000634455"/>
    </source>
</evidence>
<evidence type="ECO:0000259" key="4">
    <source>
        <dbReference type="Pfam" id="PF00389"/>
    </source>
</evidence>
<sequence length="328" mass="35944">MSTKSLKVIVTRRLPESVEARLTALFNTTLNATDTLFTRSDLETAMQSADVLVSTLNDSIDAKLLAKAGNQLKLIANYGSGFDHIDVKAAQKRKIAVTNTPSGPASDTADMAMALILAVTRRFKEGSAVMSSGDWTGWSPSDFLGTRVQGKKLGILGMGRVGTELAKRARAFGMDIHYHNRKRVHPATEKELNATYWDSLKLMLTDVDVLSVNCPFNSKTAKILNKRSLALMKPDAFLINTARGELIDEDVLADMLKNGKLAGAGLDVLERGHEINPALRDLNNLMLLPHMGSATKEARQEMGEKLVYNIKMMEDGHRPPNLILPNMV</sequence>
<dbReference type="Proteomes" id="UP000634455">
    <property type="component" value="Unassembled WGS sequence"/>
</dbReference>
<evidence type="ECO:0000313" key="6">
    <source>
        <dbReference type="EMBL" id="GHA50278.1"/>
    </source>
</evidence>
<evidence type="ECO:0000256" key="3">
    <source>
        <dbReference type="RuleBase" id="RU003719"/>
    </source>
</evidence>
<feature type="domain" description="D-isomer specific 2-hydroxyacid dehydrogenase catalytic" evidence="4">
    <location>
        <begin position="17"/>
        <end position="323"/>
    </location>
</feature>
<evidence type="ECO:0000256" key="1">
    <source>
        <dbReference type="ARBA" id="ARBA00005854"/>
    </source>
</evidence>
<keyword evidence="7" id="KW-1185">Reference proteome</keyword>
<accession>A0ABQ3D0J3</accession>
<dbReference type="RefSeq" id="WP_189639888.1">
    <property type="nucleotide sequence ID" value="NZ_BMZF01000003.1"/>
</dbReference>
<dbReference type="PROSITE" id="PS00065">
    <property type="entry name" value="D_2_HYDROXYACID_DH_1"/>
    <property type="match status" value="1"/>
</dbReference>
<comment type="caution">
    <text evidence="6">The sequence shown here is derived from an EMBL/GenBank/DDBJ whole genome shotgun (WGS) entry which is preliminary data.</text>
</comment>
<dbReference type="PROSITE" id="PS00671">
    <property type="entry name" value="D_2_HYDROXYACID_DH_3"/>
    <property type="match status" value="1"/>
</dbReference>
<gene>
    <name evidence="6" type="ORF">GCM10008927_14090</name>
</gene>
<dbReference type="SUPFAM" id="SSF52283">
    <property type="entry name" value="Formate/glycerate dehydrogenase catalytic domain-like"/>
    <property type="match status" value="1"/>
</dbReference>
<dbReference type="Pfam" id="PF02826">
    <property type="entry name" value="2-Hacid_dh_C"/>
    <property type="match status" value="1"/>
</dbReference>
<reference evidence="7" key="1">
    <citation type="journal article" date="2019" name="Int. J. Syst. Evol. Microbiol.">
        <title>The Global Catalogue of Microorganisms (GCM) 10K type strain sequencing project: providing services to taxonomists for standard genome sequencing and annotation.</title>
        <authorList>
            <consortium name="The Broad Institute Genomics Platform"/>
            <consortium name="The Broad Institute Genome Sequencing Center for Infectious Disease"/>
            <person name="Wu L."/>
            <person name="Ma J."/>
        </authorList>
    </citation>
    <scope>NUCLEOTIDE SEQUENCE [LARGE SCALE GENOMIC DNA]</scope>
    <source>
        <strain evidence="7">KCTC 32465</strain>
    </source>
</reference>
<dbReference type="PANTHER" id="PTHR10996:SF283">
    <property type="entry name" value="GLYOXYLATE_HYDROXYPYRUVATE REDUCTASE B"/>
    <property type="match status" value="1"/>
</dbReference>
<dbReference type="InterPro" id="IPR029753">
    <property type="entry name" value="D-isomer_DH_CS"/>
</dbReference>